<proteinExistence type="predicted"/>
<evidence type="ECO:0000313" key="1">
    <source>
        <dbReference type="EMBL" id="PKI57537.1"/>
    </source>
</evidence>
<comment type="caution">
    <text evidence="1">The sequence shown here is derived from an EMBL/GenBank/DDBJ whole genome shotgun (WGS) entry which is preliminary data.</text>
</comment>
<dbReference type="AlphaFoldDB" id="A0A2I0JMM5"/>
<dbReference type="Proteomes" id="UP000233551">
    <property type="component" value="Unassembled WGS sequence"/>
</dbReference>
<dbReference type="EMBL" id="PGOL01001504">
    <property type="protein sequence ID" value="PKI57537.1"/>
    <property type="molecule type" value="Genomic_DNA"/>
</dbReference>
<feature type="non-terminal residue" evidence="1">
    <location>
        <position position="181"/>
    </location>
</feature>
<reference evidence="1 2" key="1">
    <citation type="submission" date="2017-11" db="EMBL/GenBank/DDBJ databases">
        <title>De-novo sequencing of pomegranate (Punica granatum L.) genome.</title>
        <authorList>
            <person name="Akparov Z."/>
            <person name="Amiraslanov A."/>
            <person name="Hajiyeva S."/>
            <person name="Abbasov M."/>
            <person name="Kaur K."/>
            <person name="Hamwieh A."/>
            <person name="Solovyev V."/>
            <person name="Salamov A."/>
            <person name="Braich B."/>
            <person name="Kosarev P."/>
            <person name="Mahmoud A."/>
            <person name="Hajiyev E."/>
            <person name="Babayeva S."/>
            <person name="Izzatullayeva V."/>
            <person name="Mammadov A."/>
            <person name="Mammadov A."/>
            <person name="Sharifova S."/>
            <person name="Ojaghi J."/>
            <person name="Eynullazada K."/>
            <person name="Bayramov B."/>
            <person name="Abdulazimova A."/>
            <person name="Shahmuradov I."/>
        </authorList>
    </citation>
    <scope>NUCLEOTIDE SEQUENCE [LARGE SCALE GENOMIC DNA]</scope>
    <source>
        <strain evidence="2">cv. AG2017</strain>
        <tissue evidence="1">Leaf</tissue>
    </source>
</reference>
<sequence>MAGHPTQLPLRIWSSKPSSLISEPKEIVFVEKSQRGTSSLLISANYKESSPKPVSSYRATTYSHMTGESCQMLPHAFTALGSGPTSGLGLASGFGSTSGSGPAFTASGSDPAFAASGFGPAFGFWPRIGLRPHFWASALHRASAPLLRFGPVSGLGPALTAFGPRPSIYCFWAPAQHLLHS</sequence>
<name>A0A2I0JMM5_PUNGR</name>
<accession>A0A2I0JMM5</accession>
<protein>
    <submittedName>
        <fullName evidence="1">Uncharacterized protein</fullName>
    </submittedName>
</protein>
<keyword evidence="2" id="KW-1185">Reference proteome</keyword>
<gene>
    <name evidence="1" type="ORF">CRG98_022008</name>
</gene>
<evidence type="ECO:0000313" key="2">
    <source>
        <dbReference type="Proteomes" id="UP000233551"/>
    </source>
</evidence>
<organism evidence="1 2">
    <name type="scientific">Punica granatum</name>
    <name type="common">Pomegranate</name>
    <dbReference type="NCBI Taxonomy" id="22663"/>
    <lineage>
        <taxon>Eukaryota</taxon>
        <taxon>Viridiplantae</taxon>
        <taxon>Streptophyta</taxon>
        <taxon>Embryophyta</taxon>
        <taxon>Tracheophyta</taxon>
        <taxon>Spermatophyta</taxon>
        <taxon>Magnoliopsida</taxon>
        <taxon>eudicotyledons</taxon>
        <taxon>Gunneridae</taxon>
        <taxon>Pentapetalae</taxon>
        <taxon>rosids</taxon>
        <taxon>malvids</taxon>
        <taxon>Myrtales</taxon>
        <taxon>Lythraceae</taxon>
        <taxon>Punica</taxon>
    </lineage>
</organism>